<dbReference type="OMA" id="ENTHLCH"/>
<name>A0A200QV37_MACCD</name>
<dbReference type="AlphaFoldDB" id="A0A200QV37"/>
<keyword evidence="3" id="KW-1185">Reference proteome</keyword>
<accession>A0A200QV37</accession>
<dbReference type="EMBL" id="MVGT01001057">
    <property type="protein sequence ID" value="OVA14304.1"/>
    <property type="molecule type" value="Genomic_DNA"/>
</dbReference>
<organism evidence="2 3">
    <name type="scientific">Macleaya cordata</name>
    <name type="common">Five-seeded plume-poppy</name>
    <name type="synonym">Bocconia cordata</name>
    <dbReference type="NCBI Taxonomy" id="56857"/>
    <lineage>
        <taxon>Eukaryota</taxon>
        <taxon>Viridiplantae</taxon>
        <taxon>Streptophyta</taxon>
        <taxon>Embryophyta</taxon>
        <taxon>Tracheophyta</taxon>
        <taxon>Spermatophyta</taxon>
        <taxon>Magnoliopsida</taxon>
        <taxon>Ranunculales</taxon>
        <taxon>Papaveraceae</taxon>
        <taxon>Papaveroideae</taxon>
        <taxon>Macleaya</taxon>
    </lineage>
</organism>
<dbReference type="OrthoDB" id="2402896at2759"/>
<protein>
    <submittedName>
        <fullName evidence="2">FAR1 DNA binding domain</fullName>
    </submittedName>
</protein>
<dbReference type="Proteomes" id="UP000195402">
    <property type="component" value="Unassembled WGS sequence"/>
</dbReference>
<dbReference type="InParanoid" id="A0A200QV37"/>
<reference evidence="2 3" key="1">
    <citation type="journal article" date="2017" name="Mol. Plant">
        <title>The Genome of Medicinal Plant Macleaya cordata Provides New Insights into Benzylisoquinoline Alkaloids Metabolism.</title>
        <authorList>
            <person name="Liu X."/>
            <person name="Liu Y."/>
            <person name="Huang P."/>
            <person name="Ma Y."/>
            <person name="Qing Z."/>
            <person name="Tang Q."/>
            <person name="Cao H."/>
            <person name="Cheng P."/>
            <person name="Zheng Y."/>
            <person name="Yuan Z."/>
            <person name="Zhou Y."/>
            <person name="Liu J."/>
            <person name="Tang Z."/>
            <person name="Zhuo Y."/>
            <person name="Zhang Y."/>
            <person name="Yu L."/>
            <person name="Huang J."/>
            <person name="Yang P."/>
            <person name="Peng Q."/>
            <person name="Zhang J."/>
            <person name="Jiang W."/>
            <person name="Zhang Z."/>
            <person name="Lin K."/>
            <person name="Ro D.K."/>
            <person name="Chen X."/>
            <person name="Xiong X."/>
            <person name="Shang Y."/>
            <person name="Huang S."/>
            <person name="Zeng J."/>
        </authorList>
    </citation>
    <scope>NUCLEOTIDE SEQUENCE [LARGE SCALE GENOMIC DNA]</scope>
    <source>
        <strain evidence="3">cv. BLH2017</strain>
        <tissue evidence="2">Root</tissue>
    </source>
</reference>
<dbReference type="Pfam" id="PF03101">
    <property type="entry name" value="FAR1"/>
    <property type="match status" value="1"/>
</dbReference>
<sequence length="471" mass="55017">MDESHNHFTKGSKQVETNVANESEDYLQNEKNHAGVISTPNKNIPSMKTPYEGMNFNSCEEAKEYYIEYGRQKGFSVRIRSANKTRARLDEVTSVYMVCSREGKKEKKDRIDGVDEIGRSCNTIKCGCKAKMRILLNEELNKWTVTIFSDDQNHKFVTPSKRIRLRSNRHMLDAAKDLTEAFNGENLQIGKVPAIFGGTNIGFDKRDCYNHLRKVRYEQALKKIVERETLEDYVLEHKDRIIDENNLILKHGAKVYTRNIFEKFREELVDSIRFKCEEGERSGDFNTYVVTAKVGYPEQFNLKMKPRIYEGYCECKYFEFIGLPCKYVLRTLNKLDVDEIPPHFILKKWMKGANSFRVMDELPVSDIYECSKAFRLSHLCRRSTQMSCVASKSDELYKMAIEGIERLFTHIMDEHNKMVECDETSQEISTLQKDIELKNCAKYLFKTHVYQKQRVGLRRIMEKEKSVAPVD</sequence>
<proteinExistence type="predicted"/>
<feature type="domain" description="FAR1" evidence="1">
    <location>
        <begin position="64"/>
        <end position="157"/>
    </location>
</feature>
<evidence type="ECO:0000259" key="1">
    <source>
        <dbReference type="Pfam" id="PF03101"/>
    </source>
</evidence>
<evidence type="ECO:0000313" key="2">
    <source>
        <dbReference type="EMBL" id="OVA14304.1"/>
    </source>
</evidence>
<gene>
    <name evidence="2" type="ORF">BVC80_9021g34</name>
</gene>
<comment type="caution">
    <text evidence="2">The sequence shown here is derived from an EMBL/GenBank/DDBJ whole genome shotgun (WGS) entry which is preliminary data.</text>
</comment>
<dbReference type="PANTHER" id="PTHR47718">
    <property type="entry name" value="OS01G0519700 PROTEIN"/>
    <property type="match status" value="1"/>
</dbReference>
<dbReference type="InterPro" id="IPR004330">
    <property type="entry name" value="FAR1_DNA_bnd_dom"/>
</dbReference>
<evidence type="ECO:0000313" key="3">
    <source>
        <dbReference type="Proteomes" id="UP000195402"/>
    </source>
</evidence>